<keyword evidence="1" id="KW-0812">Transmembrane</keyword>
<feature type="transmembrane region" description="Helical" evidence="1">
    <location>
        <begin position="28"/>
        <end position="53"/>
    </location>
</feature>
<dbReference type="Proteomes" id="UP001501692">
    <property type="component" value="Unassembled WGS sequence"/>
</dbReference>
<keyword evidence="1" id="KW-0472">Membrane</keyword>
<evidence type="ECO:0000256" key="1">
    <source>
        <dbReference type="SAM" id="Phobius"/>
    </source>
</evidence>
<comment type="caution">
    <text evidence="2">The sequence shown here is derived from an EMBL/GenBank/DDBJ whole genome shotgun (WGS) entry which is preliminary data.</text>
</comment>
<feature type="transmembrane region" description="Helical" evidence="1">
    <location>
        <begin position="121"/>
        <end position="148"/>
    </location>
</feature>
<reference evidence="3" key="1">
    <citation type="journal article" date="2019" name="Int. J. Syst. Evol. Microbiol.">
        <title>The Global Catalogue of Microorganisms (GCM) 10K type strain sequencing project: providing services to taxonomists for standard genome sequencing and annotation.</title>
        <authorList>
            <consortium name="The Broad Institute Genomics Platform"/>
            <consortium name="The Broad Institute Genome Sequencing Center for Infectious Disease"/>
            <person name="Wu L."/>
            <person name="Ma J."/>
        </authorList>
    </citation>
    <scope>NUCLEOTIDE SEQUENCE [LARGE SCALE GENOMIC DNA]</scope>
    <source>
        <strain evidence="3">JCM 18287</strain>
    </source>
</reference>
<accession>A0ABP9HP99</accession>
<feature type="transmembrane region" description="Helical" evidence="1">
    <location>
        <begin position="73"/>
        <end position="92"/>
    </location>
</feature>
<keyword evidence="3" id="KW-1185">Reference proteome</keyword>
<dbReference type="RefSeq" id="WP_345169927.1">
    <property type="nucleotide sequence ID" value="NZ_BAABJK010000009.1"/>
</dbReference>
<evidence type="ECO:0000313" key="3">
    <source>
        <dbReference type="Proteomes" id="UP001501692"/>
    </source>
</evidence>
<dbReference type="EMBL" id="BAABJK010000009">
    <property type="protein sequence ID" value="GAA4975360.1"/>
    <property type="molecule type" value="Genomic_DNA"/>
</dbReference>
<sequence length="149" mass="16714">MEQKSAFESFELDVNEDIRSFLKETSKWTSFISIIGFVGIGLMVIGGILVGFFSGLSEIPENTAYGVGYSAGVGMFYLIIALVYFFPILYLFKFSKKMKSALALNNNEDFKMAFLNLKSHYKFMGIFIIVIITLYILIFIGAIVSASIF</sequence>
<dbReference type="InterPro" id="IPR035287">
    <property type="entry name" value="DUF5362"/>
</dbReference>
<organism evidence="2 3">
    <name type="scientific">Algibacter aquimarinus</name>
    <dbReference type="NCBI Taxonomy" id="1136748"/>
    <lineage>
        <taxon>Bacteria</taxon>
        <taxon>Pseudomonadati</taxon>
        <taxon>Bacteroidota</taxon>
        <taxon>Flavobacteriia</taxon>
        <taxon>Flavobacteriales</taxon>
        <taxon>Flavobacteriaceae</taxon>
        <taxon>Algibacter</taxon>
    </lineage>
</organism>
<evidence type="ECO:0000313" key="2">
    <source>
        <dbReference type="EMBL" id="GAA4975360.1"/>
    </source>
</evidence>
<gene>
    <name evidence="2" type="ORF">GCM10023315_27550</name>
</gene>
<keyword evidence="1" id="KW-1133">Transmembrane helix</keyword>
<proteinExistence type="predicted"/>
<protein>
    <submittedName>
        <fullName evidence="2">DUF5362 family protein</fullName>
    </submittedName>
</protein>
<name>A0ABP9HP99_9FLAO</name>
<dbReference type="Pfam" id="PF17319">
    <property type="entry name" value="DUF5362"/>
    <property type="match status" value="1"/>
</dbReference>